<evidence type="ECO:0000259" key="7">
    <source>
        <dbReference type="Pfam" id="PF01555"/>
    </source>
</evidence>
<comment type="catalytic activity">
    <reaction evidence="6">
        <text>a 2'-deoxyadenosine in DNA + S-adenosyl-L-methionine = an N(6)-methyl-2'-deoxyadenosine in DNA + S-adenosyl-L-homocysteine + H(+)</text>
        <dbReference type="Rhea" id="RHEA:15197"/>
        <dbReference type="Rhea" id="RHEA-COMP:12418"/>
        <dbReference type="Rhea" id="RHEA-COMP:12419"/>
        <dbReference type="ChEBI" id="CHEBI:15378"/>
        <dbReference type="ChEBI" id="CHEBI:57856"/>
        <dbReference type="ChEBI" id="CHEBI:59789"/>
        <dbReference type="ChEBI" id="CHEBI:90615"/>
        <dbReference type="ChEBI" id="CHEBI:90616"/>
        <dbReference type="EC" id="2.1.1.72"/>
    </reaction>
</comment>
<dbReference type="REBASE" id="370809">
    <property type="entry name" value="M.MosYV1ORF11325P"/>
</dbReference>
<gene>
    <name evidence="8" type="ORF">GSF12_11325</name>
</gene>
<sequence length="629" mass="71838">MTTLKMHTSNLVDSNIERLAELFPNCVTEKPKTDEQGKVIRDMNGEVVLERGIDFELLKQELSHSVIDGSQERYRLDWVGKREAIVTANSPIAKTLRPCREESVDFETTGNLFIEGDNLEALKLLQESYLGKVKMIYIDPPYNTGNDFIYNDDFAADTAEFFERSGQVDGDGNRLVANTESNGRFHSDWLSMMYSRLKLARNLLSDDGVIFISIHDVELYNLKKICDEVFSINNFSGQITWKARVKPVNIGEAKYRPQKEVDYVLIYTKSYVSNTFFPVLSGECRSYPHNLEGRKYRLATILKSNRGTNFRASMTFKLGDYFPPDGQRWQAGEAEIKKLSENGYIEFKNGTPFRRYFEDEELSEHIPFYCYMPQDLSSTSEDGKHTLNDLVGNHHGFDTVKPVDLIRTLIQATTQADKNSIILDFFAGSATTAQAVIEANISDEGNRRYILVQVKEKADPKKTTLYEYIPELSKLRIDSFTKTIDKEKFPVDVGYRYLKIDTSNMNDIYYRPQDYNQDLLATLENNIKPDRSDEDLLFQFMLDTGVPLSLPIERTELSSKSGGHTIYQVGGNSLIASLDYIDANMVNDIAALNPLKFITSERAIATDSDKTNIKERFKQLSPHTDVRFI</sequence>
<reference evidence="8" key="1">
    <citation type="journal article" date="2020" name="Microbiol. Resour. Announc.">
        <title>Complete Genome Sequence of Moraxella osloensis Strain YV1, Isolated from an Australian Wastewater Treatment Plant.</title>
        <authorList>
            <person name="Batinovic S."/>
            <person name="Rice D.T.F."/>
            <person name="Seviour R.J."/>
            <person name="Petrovski S."/>
        </authorList>
    </citation>
    <scope>NUCLEOTIDE SEQUENCE</scope>
    <source>
        <strain evidence="8">YV1</strain>
    </source>
</reference>
<dbReference type="SUPFAM" id="SSF53335">
    <property type="entry name" value="S-adenosyl-L-methionine-dependent methyltransferases"/>
    <property type="match status" value="1"/>
</dbReference>
<dbReference type="GO" id="GO:0032259">
    <property type="term" value="P:methylation"/>
    <property type="evidence" value="ECO:0007669"/>
    <property type="project" value="UniProtKB-KW"/>
</dbReference>
<dbReference type="InterPro" id="IPR002941">
    <property type="entry name" value="DNA_methylase_N4/N6"/>
</dbReference>
<accession>A0A6P1KGA6</accession>
<name>A0A6P1KGA6_FAUOS</name>
<keyword evidence="4 8" id="KW-0808">Transferase</keyword>
<dbReference type="GO" id="GO:0003677">
    <property type="term" value="F:DNA binding"/>
    <property type="evidence" value="ECO:0007669"/>
    <property type="project" value="InterPro"/>
</dbReference>
<keyword evidence="5" id="KW-0949">S-adenosyl-L-methionine</keyword>
<evidence type="ECO:0000313" key="8">
    <source>
        <dbReference type="EMBL" id="QHG10411.1"/>
    </source>
</evidence>
<dbReference type="PIRSF" id="PIRSF015855">
    <property type="entry name" value="TypeIII_Mtase_mKpnI"/>
    <property type="match status" value="1"/>
</dbReference>
<dbReference type="EMBL" id="CP047226">
    <property type="protein sequence ID" value="QHG10411.1"/>
    <property type="molecule type" value="Genomic_DNA"/>
</dbReference>
<keyword evidence="3 8" id="KW-0489">Methyltransferase</keyword>
<evidence type="ECO:0000256" key="6">
    <source>
        <dbReference type="ARBA" id="ARBA00047942"/>
    </source>
</evidence>
<dbReference type="GO" id="GO:0008170">
    <property type="term" value="F:N-methyltransferase activity"/>
    <property type="evidence" value="ECO:0007669"/>
    <property type="project" value="InterPro"/>
</dbReference>
<dbReference type="InterPro" id="IPR002295">
    <property type="entry name" value="N4/N6-MTase_EcoPI_Mod-like"/>
</dbReference>
<evidence type="ECO:0000256" key="4">
    <source>
        <dbReference type="ARBA" id="ARBA00022679"/>
    </source>
</evidence>
<dbReference type="AlphaFoldDB" id="A0A6P1KGA6"/>
<comment type="similarity">
    <text evidence="1">Belongs to the N(4)/N(6)-methyltransferase family.</text>
</comment>
<dbReference type="Gene3D" id="3.40.50.150">
    <property type="entry name" value="Vaccinia Virus protein VP39"/>
    <property type="match status" value="1"/>
</dbReference>
<evidence type="ECO:0000256" key="3">
    <source>
        <dbReference type="ARBA" id="ARBA00022603"/>
    </source>
</evidence>
<dbReference type="Pfam" id="PF01555">
    <property type="entry name" value="N6_N4_Mtase"/>
    <property type="match status" value="1"/>
</dbReference>
<dbReference type="GO" id="GO:0009007">
    <property type="term" value="F:site-specific DNA-methyltransferase (adenine-specific) activity"/>
    <property type="evidence" value="ECO:0007669"/>
    <property type="project" value="UniProtKB-EC"/>
</dbReference>
<proteinExistence type="inferred from homology"/>
<evidence type="ECO:0000256" key="5">
    <source>
        <dbReference type="ARBA" id="ARBA00022691"/>
    </source>
</evidence>
<dbReference type="InterPro" id="IPR002052">
    <property type="entry name" value="DNA_methylase_N6_adenine_CS"/>
</dbReference>
<evidence type="ECO:0000256" key="2">
    <source>
        <dbReference type="ARBA" id="ARBA00011900"/>
    </source>
</evidence>
<dbReference type="PRINTS" id="PR00506">
    <property type="entry name" value="D21N6MTFRASE"/>
</dbReference>
<feature type="domain" description="DNA methylase N-4/N-6" evidence="7">
    <location>
        <begin position="133"/>
        <end position="449"/>
    </location>
</feature>
<evidence type="ECO:0000256" key="1">
    <source>
        <dbReference type="ARBA" id="ARBA00006594"/>
    </source>
</evidence>
<dbReference type="PROSITE" id="PS00092">
    <property type="entry name" value="N6_MTASE"/>
    <property type="match status" value="1"/>
</dbReference>
<organism evidence="8">
    <name type="scientific">Faucicola osloensis</name>
    <name type="common">Moraxella osloensis</name>
    <dbReference type="NCBI Taxonomy" id="34062"/>
    <lineage>
        <taxon>Bacteria</taxon>
        <taxon>Pseudomonadati</taxon>
        <taxon>Pseudomonadota</taxon>
        <taxon>Gammaproteobacteria</taxon>
        <taxon>Moraxellales</taxon>
        <taxon>Moraxellaceae</taxon>
        <taxon>Faucicola</taxon>
    </lineage>
</organism>
<dbReference type="InterPro" id="IPR029063">
    <property type="entry name" value="SAM-dependent_MTases_sf"/>
</dbReference>
<dbReference type="EC" id="2.1.1.72" evidence="2"/>
<protein>
    <recommendedName>
        <fullName evidence="2">site-specific DNA-methyltransferase (adenine-specific)</fullName>
        <ecNumber evidence="2">2.1.1.72</ecNumber>
    </recommendedName>
</protein>